<feature type="transmembrane region" description="Helical" evidence="9">
    <location>
        <begin position="16"/>
        <end position="38"/>
    </location>
</feature>
<name>A0A4S3K1D7_9GAMM</name>
<gene>
    <name evidence="11" type="ORF">DFR24_0072</name>
</gene>
<sequence>MDLLSAIVTFFQKGGLFMYPIAVVLVLAICITIERWVFLGRTERENKKLWTAVQPLLSRGEIEGAERLVKDSDTAIGRILSNGIAQSRVENKRSEVEVATEEGLMEVLPAIEKRTHYLATFSNMSVLMGLLGTVIGLIGAFAALGSADPAEKADLLSAGISEAMNCTAFGLMTAIPTLMIHAYLQSRTTALVDGLEGVCAKFVSTVCGRTRSSV</sequence>
<keyword evidence="5 8" id="KW-0653">Protein transport</keyword>
<comment type="similarity">
    <text evidence="8">Belongs to the exbB/tolQ family.</text>
</comment>
<accession>A0A4S3K1D7</accession>
<dbReference type="InterPro" id="IPR002898">
    <property type="entry name" value="MotA_ExbB_proton_chnl"/>
</dbReference>
<dbReference type="Pfam" id="PF01618">
    <property type="entry name" value="MotA_ExbB"/>
    <property type="match status" value="1"/>
</dbReference>
<dbReference type="GO" id="GO:0017038">
    <property type="term" value="P:protein import"/>
    <property type="evidence" value="ECO:0007669"/>
    <property type="project" value="TreeGrafter"/>
</dbReference>
<dbReference type="OrthoDB" id="5728265at2"/>
<evidence type="ECO:0000256" key="6">
    <source>
        <dbReference type="ARBA" id="ARBA00022989"/>
    </source>
</evidence>
<evidence type="ECO:0000256" key="8">
    <source>
        <dbReference type="RuleBase" id="RU004057"/>
    </source>
</evidence>
<dbReference type="EMBL" id="SOBT01000008">
    <property type="protein sequence ID" value="TDU30718.1"/>
    <property type="molecule type" value="Genomic_DNA"/>
</dbReference>
<keyword evidence="6 9" id="KW-1133">Transmembrane helix</keyword>
<reference evidence="11 12" key="1">
    <citation type="submission" date="2019-03" db="EMBL/GenBank/DDBJ databases">
        <title>Genomic Encyclopedia of Type Strains, Phase IV (KMG-IV): sequencing the most valuable type-strain genomes for metagenomic binning, comparative biology and taxonomic classification.</title>
        <authorList>
            <person name="Goeker M."/>
        </authorList>
    </citation>
    <scope>NUCLEOTIDE SEQUENCE [LARGE SCALE GENOMIC DNA]</scope>
    <source>
        <strain evidence="11 12">DSM 26377</strain>
    </source>
</reference>
<comment type="subcellular location">
    <subcellularLocation>
        <location evidence="1">Cell membrane</location>
        <topology evidence="1">Multi-pass membrane protein</topology>
    </subcellularLocation>
    <subcellularLocation>
        <location evidence="8">Membrane</location>
        <topology evidence="8">Multi-pass membrane protein</topology>
    </subcellularLocation>
</comment>
<evidence type="ECO:0000256" key="3">
    <source>
        <dbReference type="ARBA" id="ARBA00022475"/>
    </source>
</evidence>
<keyword evidence="12" id="KW-1185">Reference proteome</keyword>
<protein>
    <submittedName>
        <fullName evidence="11">Outer membrane transport energization protein ExbB</fullName>
    </submittedName>
</protein>
<evidence type="ECO:0000256" key="1">
    <source>
        <dbReference type="ARBA" id="ARBA00004651"/>
    </source>
</evidence>
<evidence type="ECO:0000313" key="12">
    <source>
        <dbReference type="Proteomes" id="UP000295341"/>
    </source>
</evidence>
<dbReference type="Proteomes" id="UP000295341">
    <property type="component" value="Unassembled WGS sequence"/>
</dbReference>
<keyword evidence="7 9" id="KW-0472">Membrane</keyword>
<evidence type="ECO:0000259" key="10">
    <source>
        <dbReference type="Pfam" id="PF01618"/>
    </source>
</evidence>
<organism evidence="11 12">
    <name type="scientific">Panacagrimonas perspica</name>
    <dbReference type="NCBI Taxonomy" id="381431"/>
    <lineage>
        <taxon>Bacteria</taxon>
        <taxon>Pseudomonadati</taxon>
        <taxon>Pseudomonadota</taxon>
        <taxon>Gammaproteobacteria</taxon>
        <taxon>Nevskiales</taxon>
        <taxon>Nevskiaceae</taxon>
        <taxon>Panacagrimonas</taxon>
    </lineage>
</organism>
<keyword evidence="2 8" id="KW-0813">Transport</keyword>
<dbReference type="AlphaFoldDB" id="A0A4S3K1D7"/>
<evidence type="ECO:0000313" key="11">
    <source>
        <dbReference type="EMBL" id="TDU30718.1"/>
    </source>
</evidence>
<comment type="caution">
    <text evidence="11">The sequence shown here is derived from an EMBL/GenBank/DDBJ whole genome shotgun (WGS) entry which is preliminary data.</text>
</comment>
<dbReference type="RefSeq" id="WP_133879367.1">
    <property type="nucleotide sequence ID" value="NZ_MWIN01000023.1"/>
</dbReference>
<keyword evidence="3" id="KW-1003">Cell membrane</keyword>
<feature type="transmembrane region" description="Helical" evidence="9">
    <location>
        <begin position="126"/>
        <end position="147"/>
    </location>
</feature>
<evidence type="ECO:0000256" key="2">
    <source>
        <dbReference type="ARBA" id="ARBA00022448"/>
    </source>
</evidence>
<dbReference type="PANTHER" id="PTHR30625:SF15">
    <property type="entry name" value="BIOPOLYMER TRANSPORT PROTEIN EXBB"/>
    <property type="match status" value="1"/>
</dbReference>
<evidence type="ECO:0000256" key="4">
    <source>
        <dbReference type="ARBA" id="ARBA00022692"/>
    </source>
</evidence>
<feature type="domain" description="MotA/TolQ/ExbB proton channel" evidence="10">
    <location>
        <begin position="73"/>
        <end position="195"/>
    </location>
</feature>
<evidence type="ECO:0000256" key="5">
    <source>
        <dbReference type="ARBA" id="ARBA00022927"/>
    </source>
</evidence>
<evidence type="ECO:0000256" key="7">
    <source>
        <dbReference type="ARBA" id="ARBA00023136"/>
    </source>
</evidence>
<evidence type="ECO:0000256" key="9">
    <source>
        <dbReference type="SAM" id="Phobius"/>
    </source>
</evidence>
<dbReference type="PANTHER" id="PTHR30625">
    <property type="entry name" value="PROTEIN TOLQ"/>
    <property type="match status" value="1"/>
</dbReference>
<dbReference type="GO" id="GO:0005886">
    <property type="term" value="C:plasma membrane"/>
    <property type="evidence" value="ECO:0007669"/>
    <property type="project" value="UniProtKB-SubCell"/>
</dbReference>
<feature type="transmembrane region" description="Helical" evidence="9">
    <location>
        <begin position="167"/>
        <end position="184"/>
    </location>
</feature>
<dbReference type="InterPro" id="IPR050790">
    <property type="entry name" value="ExbB/TolQ_transport"/>
</dbReference>
<keyword evidence="4 9" id="KW-0812">Transmembrane</keyword>
<proteinExistence type="inferred from homology"/>